<dbReference type="InterPro" id="IPR007527">
    <property type="entry name" value="Znf_SWIM"/>
</dbReference>
<evidence type="ECO:0000313" key="6">
    <source>
        <dbReference type="EMBL" id="KAI5425822.1"/>
    </source>
</evidence>
<dbReference type="GO" id="GO:0008270">
    <property type="term" value="F:zinc ion binding"/>
    <property type="evidence" value="ECO:0007669"/>
    <property type="project" value="UniProtKB-KW"/>
</dbReference>
<name>A0A9D4XS64_PEA</name>
<accession>A0A9D4XS64</accession>
<dbReference type="Proteomes" id="UP001058974">
    <property type="component" value="Chromosome 3"/>
</dbReference>
<evidence type="ECO:0000256" key="1">
    <source>
        <dbReference type="ARBA" id="ARBA00022723"/>
    </source>
</evidence>
<comment type="caution">
    <text evidence="6">The sequence shown here is derived from an EMBL/GenBank/DDBJ whole genome shotgun (WGS) entry which is preliminary data.</text>
</comment>
<dbReference type="SMART" id="SM00575">
    <property type="entry name" value="ZnF_PMZ"/>
    <property type="match status" value="1"/>
</dbReference>
<evidence type="ECO:0000256" key="4">
    <source>
        <dbReference type="PROSITE-ProRule" id="PRU00325"/>
    </source>
</evidence>
<sequence>MAFDGGKRWGHMTTNLAESMNSSLKATCNLPITTLVKSSYFRLGTLFGKRGHDWTKMLGSSQVYTNNYMKGIEEKVTKSNSHKVMQFDCHRLCILVQETMNHNGGRPTTHFDVDLKNQTCECGRFQIFHVPCSHVIVARSSIRQYYFVHIVDVFKVVNIFKVYEDSFHGVPTETTWPQYEGDTFFHNDSMRRKKKGRSNSSRIRTEMDNVEKEKNEVWYLS</sequence>
<evidence type="ECO:0000256" key="2">
    <source>
        <dbReference type="ARBA" id="ARBA00022771"/>
    </source>
</evidence>
<keyword evidence="1" id="KW-0479">Metal-binding</keyword>
<dbReference type="PROSITE" id="PS50966">
    <property type="entry name" value="ZF_SWIM"/>
    <property type="match status" value="1"/>
</dbReference>
<dbReference type="Gramene" id="Psat03G0158900-T1">
    <property type="protein sequence ID" value="KAI5425822.1"/>
    <property type="gene ID" value="KIW84_031589"/>
</dbReference>
<dbReference type="AlphaFoldDB" id="A0A9D4XS64"/>
<dbReference type="EMBL" id="JAMSHJ010000003">
    <property type="protein sequence ID" value="KAI5425822.1"/>
    <property type="molecule type" value="Genomic_DNA"/>
</dbReference>
<organism evidence="6 7">
    <name type="scientific">Pisum sativum</name>
    <name type="common">Garden pea</name>
    <name type="synonym">Lathyrus oleraceus</name>
    <dbReference type="NCBI Taxonomy" id="3888"/>
    <lineage>
        <taxon>Eukaryota</taxon>
        <taxon>Viridiplantae</taxon>
        <taxon>Streptophyta</taxon>
        <taxon>Embryophyta</taxon>
        <taxon>Tracheophyta</taxon>
        <taxon>Spermatophyta</taxon>
        <taxon>Magnoliopsida</taxon>
        <taxon>eudicotyledons</taxon>
        <taxon>Gunneridae</taxon>
        <taxon>Pentapetalae</taxon>
        <taxon>rosids</taxon>
        <taxon>fabids</taxon>
        <taxon>Fabales</taxon>
        <taxon>Fabaceae</taxon>
        <taxon>Papilionoideae</taxon>
        <taxon>50 kb inversion clade</taxon>
        <taxon>NPAAA clade</taxon>
        <taxon>Hologalegina</taxon>
        <taxon>IRL clade</taxon>
        <taxon>Fabeae</taxon>
        <taxon>Lathyrus</taxon>
    </lineage>
</organism>
<dbReference type="Pfam" id="PF04434">
    <property type="entry name" value="SWIM"/>
    <property type="match status" value="1"/>
</dbReference>
<reference evidence="6 7" key="1">
    <citation type="journal article" date="2022" name="Nat. Genet.">
        <title>Improved pea reference genome and pan-genome highlight genomic features and evolutionary characteristics.</title>
        <authorList>
            <person name="Yang T."/>
            <person name="Liu R."/>
            <person name="Luo Y."/>
            <person name="Hu S."/>
            <person name="Wang D."/>
            <person name="Wang C."/>
            <person name="Pandey M.K."/>
            <person name="Ge S."/>
            <person name="Xu Q."/>
            <person name="Li N."/>
            <person name="Li G."/>
            <person name="Huang Y."/>
            <person name="Saxena R.K."/>
            <person name="Ji Y."/>
            <person name="Li M."/>
            <person name="Yan X."/>
            <person name="He Y."/>
            <person name="Liu Y."/>
            <person name="Wang X."/>
            <person name="Xiang C."/>
            <person name="Varshney R.K."/>
            <person name="Ding H."/>
            <person name="Gao S."/>
            <person name="Zong X."/>
        </authorList>
    </citation>
    <scope>NUCLEOTIDE SEQUENCE [LARGE SCALE GENOMIC DNA]</scope>
    <source>
        <strain evidence="6 7">cv. Zhongwan 6</strain>
    </source>
</reference>
<keyword evidence="2 4" id="KW-0863">Zinc-finger</keyword>
<evidence type="ECO:0000259" key="5">
    <source>
        <dbReference type="PROSITE" id="PS50966"/>
    </source>
</evidence>
<evidence type="ECO:0000313" key="7">
    <source>
        <dbReference type="Proteomes" id="UP001058974"/>
    </source>
</evidence>
<protein>
    <recommendedName>
        <fullName evidence="5">SWIM-type domain-containing protein</fullName>
    </recommendedName>
</protein>
<feature type="domain" description="SWIM-type" evidence="5">
    <location>
        <begin position="111"/>
        <end position="143"/>
    </location>
</feature>
<keyword evidence="7" id="KW-1185">Reference proteome</keyword>
<dbReference type="InterPro" id="IPR006564">
    <property type="entry name" value="Znf_PMZ"/>
</dbReference>
<gene>
    <name evidence="6" type="ORF">KIW84_031589</name>
</gene>
<proteinExistence type="predicted"/>
<keyword evidence="3" id="KW-0862">Zinc</keyword>
<evidence type="ECO:0000256" key="3">
    <source>
        <dbReference type="ARBA" id="ARBA00022833"/>
    </source>
</evidence>